<name>A0A6M4A3N1_9BURK</name>
<organism evidence="1 2">
    <name type="scientific">Undibacterium piscinae</name>
    <dbReference type="NCBI Taxonomy" id="2495591"/>
    <lineage>
        <taxon>Bacteria</taxon>
        <taxon>Pseudomonadati</taxon>
        <taxon>Pseudomonadota</taxon>
        <taxon>Betaproteobacteria</taxon>
        <taxon>Burkholderiales</taxon>
        <taxon>Oxalobacteraceae</taxon>
        <taxon>Undibacterium</taxon>
    </lineage>
</organism>
<keyword evidence="2" id="KW-1185">Reference proteome</keyword>
<reference evidence="1 2" key="1">
    <citation type="journal article" date="2019" name="Int. J. Syst. Evol. Microbiol.">
        <title>Undibacterium piscinae sp. nov., isolated from Korean shiner intestine.</title>
        <authorList>
            <person name="Lee S.Y."/>
            <person name="Kang W."/>
            <person name="Kim P.S."/>
            <person name="Kim H.S."/>
            <person name="Sung H."/>
            <person name="Shin N.R."/>
            <person name="Whon T.W."/>
            <person name="Yun J.H."/>
            <person name="Lee J.Y."/>
            <person name="Lee J.Y."/>
            <person name="Jung M.J."/>
            <person name="Jeong Y.S."/>
            <person name="Tak E.J."/>
            <person name="Han J.E."/>
            <person name="Hyun D.W."/>
            <person name="Kang M.S."/>
            <person name="Lee K.E."/>
            <person name="Lee B.H."/>
            <person name="Bae J.W."/>
        </authorList>
    </citation>
    <scope>NUCLEOTIDE SEQUENCE [LARGE SCALE GENOMIC DNA]</scope>
    <source>
        <strain evidence="1 2">S11R28</strain>
    </source>
</reference>
<protein>
    <submittedName>
        <fullName evidence="1">MSHA biogenesis protein MshJ</fullName>
    </submittedName>
</protein>
<evidence type="ECO:0000313" key="2">
    <source>
        <dbReference type="Proteomes" id="UP000274350"/>
    </source>
</evidence>
<proteinExistence type="predicted"/>
<evidence type="ECO:0000313" key="1">
    <source>
        <dbReference type="EMBL" id="QJQ05962.1"/>
    </source>
</evidence>
<dbReference type="EMBL" id="CP051152">
    <property type="protein sequence ID" value="QJQ05962.1"/>
    <property type="molecule type" value="Genomic_DNA"/>
</dbReference>
<accession>A0A6M4A3N1</accession>
<dbReference type="KEGG" id="upi:EJG51_008990"/>
<gene>
    <name evidence="1" type="ORF">EJG51_008990</name>
</gene>
<sequence length="192" mass="21899">MAEKIKREQQQISAIQMEVAQRLQLKNTDPDAEIRQRLLNSQQQLAQIDGQLNEIQKNLVRPEKMANLLESMMKRNSKLQLVSLKSLPFSNVLDEHADASELNAKLKMPPSAGNPAGKASAEANQQAVIYKHEVEIVLQGSYPDMQAYLRELENLSERVYWSKARLTVIEYPKASLTLNLFTLSLEKKWLNL</sequence>
<dbReference type="AlphaFoldDB" id="A0A6M4A3N1"/>
<dbReference type="Proteomes" id="UP000274350">
    <property type="component" value="Chromosome"/>
</dbReference>